<evidence type="ECO:0000256" key="7">
    <source>
        <dbReference type="SAM" id="MobiDB-lite"/>
    </source>
</evidence>
<dbReference type="EMBL" id="JARGDH010000001">
    <property type="protein sequence ID" value="KAL0279276.1"/>
    <property type="molecule type" value="Genomic_DNA"/>
</dbReference>
<dbReference type="GO" id="GO:0005840">
    <property type="term" value="C:ribosome"/>
    <property type="evidence" value="ECO:0007669"/>
    <property type="project" value="UniProtKB-KW"/>
</dbReference>
<comment type="subcellular location">
    <subcellularLocation>
        <location evidence="1">Mitochondrion</location>
    </subcellularLocation>
</comment>
<dbReference type="PANTHER" id="PTHR13362:SF2">
    <property type="entry name" value="SMALL RIBOSOMAL SUBUNIT PROTEIN MS33"/>
    <property type="match status" value="1"/>
</dbReference>
<evidence type="ECO:0000256" key="4">
    <source>
        <dbReference type="ARBA" id="ARBA00023128"/>
    </source>
</evidence>
<protein>
    <recommendedName>
        <fullName evidence="6">Small ribosomal subunit protein mS33</fullName>
    </recommendedName>
</protein>
<name>A0AAW2IBJ7_9NEOP</name>
<feature type="compositionally biased region" description="Basic and acidic residues" evidence="7">
    <location>
        <begin position="85"/>
        <end position="96"/>
    </location>
</feature>
<feature type="region of interest" description="Disordered" evidence="7">
    <location>
        <begin position="76"/>
        <end position="96"/>
    </location>
</feature>
<accession>A0AAW2IBJ7</accession>
<evidence type="ECO:0000256" key="6">
    <source>
        <dbReference type="ARBA" id="ARBA00035132"/>
    </source>
</evidence>
<dbReference type="AlphaFoldDB" id="A0AAW2IBJ7"/>
<organism evidence="8">
    <name type="scientific">Menopon gallinae</name>
    <name type="common">poultry shaft louse</name>
    <dbReference type="NCBI Taxonomy" id="328185"/>
    <lineage>
        <taxon>Eukaryota</taxon>
        <taxon>Metazoa</taxon>
        <taxon>Ecdysozoa</taxon>
        <taxon>Arthropoda</taxon>
        <taxon>Hexapoda</taxon>
        <taxon>Insecta</taxon>
        <taxon>Pterygota</taxon>
        <taxon>Neoptera</taxon>
        <taxon>Paraneoptera</taxon>
        <taxon>Psocodea</taxon>
        <taxon>Troctomorpha</taxon>
        <taxon>Phthiraptera</taxon>
        <taxon>Amblycera</taxon>
        <taxon>Menoponidae</taxon>
        <taxon>Menopon</taxon>
    </lineage>
</organism>
<reference evidence="8" key="1">
    <citation type="journal article" date="2024" name="Gigascience">
        <title>Chromosome-level genome of the poultry shaft louse Menopon gallinae provides insight into the host-switching and adaptive evolution of parasitic lice.</title>
        <authorList>
            <person name="Xu Y."/>
            <person name="Ma L."/>
            <person name="Liu S."/>
            <person name="Liang Y."/>
            <person name="Liu Q."/>
            <person name="He Z."/>
            <person name="Tian L."/>
            <person name="Duan Y."/>
            <person name="Cai W."/>
            <person name="Li H."/>
            <person name="Song F."/>
        </authorList>
    </citation>
    <scope>NUCLEOTIDE SEQUENCE</scope>
    <source>
        <strain evidence="8">Cailab_2023a</strain>
    </source>
</reference>
<proteinExistence type="inferred from homology"/>
<dbReference type="Pfam" id="PF08293">
    <property type="entry name" value="MRP-S33"/>
    <property type="match status" value="1"/>
</dbReference>
<dbReference type="GO" id="GO:0005739">
    <property type="term" value="C:mitochondrion"/>
    <property type="evidence" value="ECO:0007669"/>
    <property type="project" value="UniProtKB-SubCell"/>
</dbReference>
<evidence type="ECO:0000256" key="3">
    <source>
        <dbReference type="ARBA" id="ARBA00022980"/>
    </source>
</evidence>
<keyword evidence="5" id="KW-0687">Ribonucleoprotein</keyword>
<evidence type="ECO:0000313" key="8">
    <source>
        <dbReference type="EMBL" id="KAL0279276.1"/>
    </source>
</evidence>
<evidence type="ECO:0000256" key="2">
    <source>
        <dbReference type="ARBA" id="ARBA00008970"/>
    </source>
</evidence>
<dbReference type="PANTHER" id="PTHR13362">
    <property type="entry name" value="MITOCHONDRIAL RIBOSOMAL PROTEIN S33"/>
    <property type="match status" value="1"/>
</dbReference>
<keyword evidence="4" id="KW-0496">Mitochondrion</keyword>
<comment type="caution">
    <text evidence="8">The sequence shown here is derived from an EMBL/GenBank/DDBJ whole genome shotgun (WGS) entry which is preliminary data.</text>
</comment>
<keyword evidence="3" id="KW-0689">Ribosomal protein</keyword>
<evidence type="ECO:0000256" key="5">
    <source>
        <dbReference type="ARBA" id="ARBA00023274"/>
    </source>
</evidence>
<dbReference type="InterPro" id="IPR013219">
    <property type="entry name" value="Ribosomal_mS33"/>
</dbReference>
<comment type="similarity">
    <text evidence="2">Belongs to the mitochondrion-specific ribosomal protein mS33 family.</text>
</comment>
<evidence type="ECO:0000256" key="1">
    <source>
        <dbReference type="ARBA" id="ARBA00004173"/>
    </source>
</evidence>
<gene>
    <name evidence="8" type="ORF">PYX00_000871</name>
</gene>
<dbReference type="GO" id="GO:1990904">
    <property type="term" value="C:ribonucleoprotein complex"/>
    <property type="evidence" value="ECO:0007669"/>
    <property type="project" value="UniProtKB-KW"/>
</dbReference>
<sequence>MNSLSRRIFGDSSRELSKQSMKAVNMLKAEPFYRQPDVVNYYPRHVQTGILMQKLRKYGLYRDEHEDFKEEMHRLRVMRGKVAPKKGEGKGKTRGK</sequence>